<keyword evidence="1" id="KW-0347">Helicase</keyword>
<feature type="domain" description="DNA2/NAM7 helicase-like C-terminal" evidence="3">
    <location>
        <begin position="526"/>
        <end position="727"/>
    </location>
</feature>
<dbReference type="PANTHER" id="PTHR10887:SF495">
    <property type="entry name" value="HELICASE SENATAXIN ISOFORM X1-RELATED"/>
    <property type="match status" value="1"/>
</dbReference>
<dbReference type="InterPro" id="IPR041677">
    <property type="entry name" value="DNA2/NAM7_AAA_11"/>
</dbReference>
<accession>A0ABR0T2Z3</accession>
<keyword evidence="1" id="KW-0378">Hydrolase</keyword>
<dbReference type="CDD" id="cd18808">
    <property type="entry name" value="SF1_C_Upf1"/>
    <property type="match status" value="1"/>
</dbReference>
<name>A0ABR0T2Z3_9HYPO</name>
<dbReference type="Gene3D" id="3.40.50.300">
    <property type="entry name" value="P-loop containing nucleotide triphosphate hydrolases"/>
    <property type="match status" value="2"/>
</dbReference>
<dbReference type="PANTHER" id="PTHR10887">
    <property type="entry name" value="DNA2/NAM7 HELICASE FAMILY"/>
    <property type="match status" value="1"/>
</dbReference>
<dbReference type="InterPro" id="IPR045055">
    <property type="entry name" value="DNA2/NAM7-like"/>
</dbReference>
<protein>
    <submittedName>
        <fullName evidence="4">Protein ZGRF1-like protein</fullName>
    </submittedName>
</protein>
<dbReference type="Pfam" id="PF13086">
    <property type="entry name" value="AAA_11"/>
    <property type="match status" value="1"/>
</dbReference>
<dbReference type="InterPro" id="IPR041679">
    <property type="entry name" value="DNA2/NAM7-like_C"/>
</dbReference>
<keyword evidence="1" id="KW-0067">ATP-binding</keyword>
<comment type="caution">
    <text evidence="4">The sequence shown here is derived from an EMBL/GenBank/DDBJ whole genome shotgun (WGS) entry which is preliminary data.</text>
</comment>
<evidence type="ECO:0000259" key="3">
    <source>
        <dbReference type="Pfam" id="PF13087"/>
    </source>
</evidence>
<dbReference type="Proteomes" id="UP001338125">
    <property type="component" value="Unassembled WGS sequence"/>
</dbReference>
<proteinExistence type="predicted"/>
<gene>
    <name evidence="4" type="ORF">PT974_01184</name>
</gene>
<keyword evidence="5" id="KW-1185">Reference proteome</keyword>
<organism evidence="4 5">
    <name type="scientific">Cladobotryum mycophilum</name>
    <dbReference type="NCBI Taxonomy" id="491253"/>
    <lineage>
        <taxon>Eukaryota</taxon>
        <taxon>Fungi</taxon>
        <taxon>Dikarya</taxon>
        <taxon>Ascomycota</taxon>
        <taxon>Pezizomycotina</taxon>
        <taxon>Sordariomycetes</taxon>
        <taxon>Hypocreomycetidae</taxon>
        <taxon>Hypocreales</taxon>
        <taxon>Hypocreaceae</taxon>
        <taxon>Cladobotryum</taxon>
    </lineage>
</organism>
<dbReference type="InterPro" id="IPR027417">
    <property type="entry name" value="P-loop_NTPase"/>
</dbReference>
<keyword evidence="1" id="KW-0547">Nucleotide-binding</keyword>
<dbReference type="SUPFAM" id="SSF52540">
    <property type="entry name" value="P-loop containing nucleoside triphosphate hydrolases"/>
    <property type="match status" value="1"/>
</dbReference>
<evidence type="ECO:0000256" key="1">
    <source>
        <dbReference type="ARBA" id="ARBA00022806"/>
    </source>
</evidence>
<feature type="domain" description="DNA2/NAM7 helicase helicase" evidence="2">
    <location>
        <begin position="393"/>
        <end position="500"/>
    </location>
</feature>
<reference evidence="4 5" key="1">
    <citation type="submission" date="2024-01" db="EMBL/GenBank/DDBJ databases">
        <title>Complete genome of Cladobotryum mycophilum ATHUM6906.</title>
        <authorList>
            <person name="Christinaki A.C."/>
            <person name="Myridakis A.I."/>
            <person name="Kouvelis V.N."/>
        </authorList>
    </citation>
    <scope>NUCLEOTIDE SEQUENCE [LARGE SCALE GENOMIC DNA]</scope>
    <source>
        <strain evidence="4 5">ATHUM6906</strain>
    </source>
</reference>
<dbReference type="EMBL" id="JAVFKD010000001">
    <property type="protein sequence ID" value="KAK5998801.1"/>
    <property type="molecule type" value="Genomic_DNA"/>
</dbReference>
<dbReference type="InterPro" id="IPR047187">
    <property type="entry name" value="SF1_C_Upf1"/>
</dbReference>
<evidence type="ECO:0000313" key="5">
    <source>
        <dbReference type="Proteomes" id="UP001338125"/>
    </source>
</evidence>
<evidence type="ECO:0000259" key="2">
    <source>
        <dbReference type="Pfam" id="PF13086"/>
    </source>
</evidence>
<evidence type="ECO:0000313" key="4">
    <source>
        <dbReference type="EMBL" id="KAK5998801.1"/>
    </source>
</evidence>
<sequence>MTISAPASRSIVGDLPDQMVAPACAFPNRDVFIHRHVQGTLIEMANETKILENQNKRGYKFQSWPISPIPGLKTAFVEPWLFLVKTPAQSDQVTFPSTTDRFTIDLESKVERPQGTFTLVHLPATRIPNPYEDHTEVPDLAVRRCAAFKVDVPRSWETKDGDKVELDLMGHFQVASSMDDFSNITLDHNKLQLFTIQWDTFSLTFEAELAALYYFTDVHRIPGMGPSIKAQSAFQMLLSFNGTWKDYYNLHYEYPHLANPADPVNRVPQLILNKFKRFNADHRQAYQGLTRMPFGLYFVNGCPGAGKTEWNMVVSALIHSQKRPGSKKRFSPILFLVDLNETASEAADRYYNLCKDAGLSARVIRMHGWPYEMKNSGKLNNNFLTTAGLARHTKLARNPNKAPTLDEAAWEHFSLHKEKSFKTLRGYVSLLYKNVLSQADFIATTPVAAYGSFSKFFHPDIVFVDEAPHARELTTLIPLAFFEPIAWIFTGDVNQTRPFVRTVNKETAEREKLVFNPYAEQLRLSTMARAEAVNAVNSKLLVNNRAHGNLHRLPSKMFYQSQIVSGLDQTTMYPASTLHLKEYLERLGNGQPIEENRVVVRMRGSQEEKLRESFWNPTHHNWLMDQVQTLLADPKFRSISNPEKLGSILIEAPYRTAFRKYQDEVKKWHKDFQERVQVLTVDKAQGNQADVVFLDMVRTKTVGFMDDRRRLNVAITRARQAEIIIMHAGGTRRGRFMKSEFVSQIWDDAIAQRRMVSI</sequence>
<dbReference type="Pfam" id="PF13087">
    <property type="entry name" value="AAA_12"/>
    <property type="match status" value="1"/>
</dbReference>